<evidence type="ECO:0000256" key="2">
    <source>
        <dbReference type="SAM" id="SignalP"/>
    </source>
</evidence>
<feature type="region of interest" description="Disordered" evidence="1">
    <location>
        <begin position="59"/>
        <end position="78"/>
    </location>
</feature>
<feature type="compositionally biased region" description="Low complexity" evidence="1">
    <location>
        <begin position="264"/>
        <end position="295"/>
    </location>
</feature>
<proteinExistence type="predicted"/>
<comment type="caution">
    <text evidence="3">The sequence shown here is derived from an EMBL/GenBank/DDBJ whole genome shotgun (WGS) entry which is preliminary data.</text>
</comment>
<protein>
    <recommendedName>
        <fullName evidence="5">DUF5666 domain-containing protein</fullName>
    </recommendedName>
</protein>
<dbReference type="EMBL" id="PYYB01000001">
    <property type="protein sequence ID" value="PTL59458.1"/>
    <property type="molecule type" value="Genomic_DNA"/>
</dbReference>
<evidence type="ECO:0008006" key="5">
    <source>
        <dbReference type="Google" id="ProtNLM"/>
    </source>
</evidence>
<evidence type="ECO:0000313" key="3">
    <source>
        <dbReference type="EMBL" id="PTL59458.1"/>
    </source>
</evidence>
<feature type="chain" id="PRO_5015425740" description="DUF5666 domain-containing protein" evidence="2">
    <location>
        <begin position="24"/>
        <end position="446"/>
    </location>
</feature>
<keyword evidence="2" id="KW-0732">Signal</keyword>
<organism evidence="3 4">
    <name type="scientific">Paraconexibacter algicola</name>
    <dbReference type="NCBI Taxonomy" id="2133960"/>
    <lineage>
        <taxon>Bacteria</taxon>
        <taxon>Bacillati</taxon>
        <taxon>Actinomycetota</taxon>
        <taxon>Thermoleophilia</taxon>
        <taxon>Solirubrobacterales</taxon>
        <taxon>Paraconexibacteraceae</taxon>
        <taxon>Paraconexibacter</taxon>
    </lineage>
</organism>
<gene>
    <name evidence="3" type="ORF">C7Y72_07240</name>
</gene>
<evidence type="ECO:0000256" key="1">
    <source>
        <dbReference type="SAM" id="MobiDB-lite"/>
    </source>
</evidence>
<evidence type="ECO:0000313" key="4">
    <source>
        <dbReference type="Proteomes" id="UP000240739"/>
    </source>
</evidence>
<dbReference type="AlphaFoldDB" id="A0A2T4UJT8"/>
<feature type="signal peptide" evidence="2">
    <location>
        <begin position="1"/>
        <end position="23"/>
    </location>
</feature>
<sequence>MMLTTALAGTGVLIGSSIGSAQAPTTQPNWNCRASLIRVDQGLTDLLGLPASPVEPLLANGRNSATAPDNPACLPDSQSAQERIDVTPLTVVGDVLKAETTVTPGLGVARNTRTNTATTSAEKLNLLIQSAIPGGVLVTADAVQSTASASCVAGVPTLTGSSQVTNLRIAGNAIPLDSVLDGIAVPLTDSPLGAVAKVYVNRQETSTAADGSKALTQTALRIEVLGALADVIGKPLATVVLGESRVSSQNGNACDAEPPPPTVTVPGPTTTVPGPTTTVPGPTTTVPGPTQTVPVPVTVTTPGSVSGAGTSPVRNGTNGGCGRLTMFFAKNRRKTLGVRFGQERVVTRGRIVNCSGKSIVRARIDVFHVLPGGTKRLVKTGLRSRELGRLTQIMPRNLFTRKLVFEYRGDLSSSRVTSRQTLQINVRDARGKLVTRAPKGQGKPKF</sequence>
<feature type="region of interest" description="Disordered" evidence="1">
    <location>
        <begin position="249"/>
        <end position="295"/>
    </location>
</feature>
<accession>A0A2T4UJT8</accession>
<name>A0A2T4UJT8_9ACTN</name>
<keyword evidence="4" id="KW-1185">Reference proteome</keyword>
<dbReference type="Proteomes" id="UP000240739">
    <property type="component" value="Unassembled WGS sequence"/>
</dbReference>
<reference evidence="3 4" key="1">
    <citation type="submission" date="2018-03" db="EMBL/GenBank/DDBJ databases">
        <title>Aquarubrobacter algicola gen. nov., sp. nov., a novel actinobacterium isolated from shallow eutrophic lake during the end of cyanobacterial harmful algal blooms.</title>
        <authorList>
            <person name="Chun S.J."/>
        </authorList>
    </citation>
    <scope>NUCLEOTIDE SEQUENCE [LARGE SCALE GENOMIC DNA]</scope>
    <source>
        <strain evidence="3 4">Seoho-28</strain>
    </source>
</reference>